<evidence type="ECO:0000256" key="1">
    <source>
        <dbReference type="ARBA" id="ARBA00004496"/>
    </source>
</evidence>
<dbReference type="RefSeq" id="XP_060038441.1">
    <property type="nucleotide sequence ID" value="XM_060182458.1"/>
</dbReference>
<dbReference type="GeneID" id="132535675"/>
<feature type="region of interest" description="Disordered" evidence="4">
    <location>
        <begin position="327"/>
        <end position="349"/>
    </location>
</feature>
<protein>
    <submittedName>
        <fullName evidence="6">Tektin-like protein 1</fullName>
    </submittedName>
</protein>
<evidence type="ECO:0000256" key="2">
    <source>
        <dbReference type="ARBA" id="ARBA00022490"/>
    </source>
</evidence>
<dbReference type="PANTHER" id="PTHR35081">
    <property type="entry name" value="COILED-COIL DOMAIN-CONTAINING PROTEIN 105"/>
    <property type="match status" value="1"/>
</dbReference>
<dbReference type="PANTHER" id="PTHR35081:SF1">
    <property type="entry name" value="COILED-COIL DOMAIN-CONTAINING PROTEIN 105"/>
    <property type="match status" value="1"/>
</dbReference>
<evidence type="ECO:0000256" key="3">
    <source>
        <dbReference type="ARBA" id="ARBA00023054"/>
    </source>
</evidence>
<keyword evidence="2" id="KW-0963">Cytoplasm</keyword>
<dbReference type="Pfam" id="PF03148">
    <property type="entry name" value="Tektin"/>
    <property type="match status" value="1"/>
</dbReference>
<evidence type="ECO:0000256" key="4">
    <source>
        <dbReference type="SAM" id="MobiDB-lite"/>
    </source>
</evidence>
<feature type="region of interest" description="Disordered" evidence="4">
    <location>
        <begin position="1"/>
        <end position="25"/>
    </location>
</feature>
<gene>
    <name evidence="6" type="primary">TEKTL1</name>
</gene>
<reference evidence="6" key="1">
    <citation type="submission" date="2025-08" db="UniProtKB">
        <authorList>
            <consortium name="RefSeq"/>
        </authorList>
    </citation>
    <scope>IDENTIFICATION</scope>
</reference>
<comment type="subcellular location">
    <subcellularLocation>
        <location evidence="1">Cytoplasm</location>
    </subcellularLocation>
</comment>
<dbReference type="Proteomes" id="UP001652624">
    <property type="component" value="Chromosome 23"/>
</dbReference>
<dbReference type="InterPro" id="IPR048256">
    <property type="entry name" value="Tektin-like"/>
</dbReference>
<accession>A0ABM3WPE1</accession>
<evidence type="ECO:0000313" key="5">
    <source>
        <dbReference type="Proteomes" id="UP001652624"/>
    </source>
</evidence>
<keyword evidence="3" id="KW-0175">Coiled coil</keyword>
<keyword evidence="5" id="KW-1185">Reference proteome</keyword>
<evidence type="ECO:0000313" key="6">
    <source>
        <dbReference type="RefSeq" id="XP_060038441.1"/>
    </source>
</evidence>
<sequence length="556" mass="61208">MDGWVDGRVARQTDSGRPAGRQVSRGVCGRGFQAAAPRARGSRLWNALVPSAPHTGAGSGSGSGSGSDDRAAMGFPGERAPGPRVGAPEWRGDAQARTRRARAWAERGGRAAAALWQPAPGASGPDDGPAAWRFRAETLRGGGAVEKPPPGEGATLWRSRLKPPAWRALLPPPPLRDARALRSAALVHAHARGARLAAARLGHAQQQLDGQLRLLLRQRAATDRRLGHVRAALQLNRQGARLRGLRPPAERVPDKVDSMMTWEKDELTEMKRKMEVDMEKSEALLKALASCRDLLDTCYKERLQAVDLMNQPMDKVLEQAGRPSWVNLSRIPTPRTQGQKTPPVDPAGVYTPDCARALHDARRLMLESRDLLEEMKEGEAHTRERQQLVGGRVCSTLAQKMHETVELKEKMSLALGLVRGTINRCSKYRQEMVTTQGLIQGPLLAGDLQTREKLDRPLVRMYQRHLGSQLPEAAHLAQGAEKLQTSISQLDKTLRQLQGQGQELVRGIRSKQLGQEVDQRAIRLRLRLGHPGVHYEQARRPVSHWDARAPPRATAH</sequence>
<dbReference type="InterPro" id="IPR038949">
    <property type="entry name" value="TEKTL1"/>
</dbReference>
<name>A0ABM3WPE1_ERIEU</name>
<feature type="region of interest" description="Disordered" evidence="4">
    <location>
        <begin position="49"/>
        <end position="94"/>
    </location>
</feature>
<organism evidence="5 6">
    <name type="scientific">Erinaceus europaeus</name>
    <name type="common">Western European hedgehog</name>
    <dbReference type="NCBI Taxonomy" id="9365"/>
    <lineage>
        <taxon>Eukaryota</taxon>
        <taxon>Metazoa</taxon>
        <taxon>Chordata</taxon>
        <taxon>Craniata</taxon>
        <taxon>Vertebrata</taxon>
        <taxon>Euteleostomi</taxon>
        <taxon>Mammalia</taxon>
        <taxon>Eutheria</taxon>
        <taxon>Laurasiatheria</taxon>
        <taxon>Eulipotyphla</taxon>
        <taxon>Erinaceidae</taxon>
        <taxon>Erinaceinae</taxon>
        <taxon>Erinaceus</taxon>
    </lineage>
</organism>
<proteinExistence type="predicted"/>